<dbReference type="EMBL" id="FUXI01000006">
    <property type="protein sequence ID" value="SJZ54604.1"/>
    <property type="molecule type" value="Genomic_DNA"/>
</dbReference>
<dbReference type="RefSeq" id="WP_159443186.1">
    <property type="nucleotide sequence ID" value="NZ_FUXI01000006.1"/>
</dbReference>
<dbReference type="SUPFAM" id="SSF50037">
    <property type="entry name" value="C-terminal domain of transcriptional repressors"/>
    <property type="match status" value="1"/>
</dbReference>
<keyword evidence="8" id="KW-1185">Reference proteome</keyword>
<keyword evidence="2" id="KW-0547">Nucleotide-binding</keyword>
<dbReference type="GO" id="GO:0009249">
    <property type="term" value="P:protein lipoylation"/>
    <property type="evidence" value="ECO:0007669"/>
    <property type="project" value="UniProtKB-ARBA"/>
</dbReference>
<dbReference type="InterPro" id="IPR008988">
    <property type="entry name" value="Transcriptional_repressor_C"/>
</dbReference>
<dbReference type="InterPro" id="IPR004408">
    <property type="entry name" value="Biotin_CoA_COase_ligase"/>
</dbReference>
<accession>A0A1T4LJJ0</accession>
<dbReference type="GO" id="GO:0005524">
    <property type="term" value="F:ATP binding"/>
    <property type="evidence" value="ECO:0007669"/>
    <property type="project" value="UniProtKB-KW"/>
</dbReference>
<dbReference type="OrthoDB" id="9807064at2"/>
<sequence length="261" mass="29377">MNYPPINKEEIQKNLASTSPVKNIVVLETTESTMNDARKLNDEITLVVAEEQRATHGRFNRAYFADNNGGGIYMTLSLAPHKRFEELPQYTILAAVAVRGAIEKLTGISTDIKWVNDIYLNEKKFCGILTEAISNPATQTLDRILIGIGLNFAIQQFPEEIQHKATSLFMKKTPNITRNELIAEIWNQFFKWEAKDFLAEYRKHSFVLGKLVSFEQAGKVLSGVAEDITETGELVVNVAGELHTLYSGEISLKSIENKKLR</sequence>
<keyword evidence="1 7" id="KW-0436">Ligase</keyword>
<evidence type="ECO:0000256" key="4">
    <source>
        <dbReference type="ARBA" id="ARBA00023267"/>
    </source>
</evidence>
<feature type="domain" description="BPL/LPL catalytic" evidence="6">
    <location>
        <begin position="19"/>
        <end position="197"/>
    </location>
</feature>
<dbReference type="SUPFAM" id="SSF55681">
    <property type="entry name" value="Class II aaRS and biotin synthetases"/>
    <property type="match status" value="1"/>
</dbReference>
<evidence type="ECO:0000256" key="1">
    <source>
        <dbReference type="ARBA" id="ARBA00022598"/>
    </source>
</evidence>
<dbReference type="PROSITE" id="PS51733">
    <property type="entry name" value="BPL_LPL_CATALYTIC"/>
    <property type="match status" value="1"/>
</dbReference>
<dbReference type="Pfam" id="PF03099">
    <property type="entry name" value="BPL_LplA_LipB"/>
    <property type="match status" value="1"/>
</dbReference>
<evidence type="ECO:0000313" key="7">
    <source>
        <dbReference type="EMBL" id="SJZ54604.1"/>
    </source>
</evidence>
<evidence type="ECO:0000313" key="8">
    <source>
        <dbReference type="Proteomes" id="UP000190328"/>
    </source>
</evidence>
<dbReference type="GO" id="GO:0004077">
    <property type="term" value="F:biotin--[biotin carboxyl-carrier protein] ligase activity"/>
    <property type="evidence" value="ECO:0007669"/>
    <property type="project" value="UniProtKB-EC"/>
</dbReference>
<dbReference type="NCBIfam" id="TIGR00121">
    <property type="entry name" value="birA_ligase"/>
    <property type="match status" value="1"/>
</dbReference>
<evidence type="ECO:0000259" key="6">
    <source>
        <dbReference type="PROSITE" id="PS51733"/>
    </source>
</evidence>
<keyword evidence="4" id="KW-0092">Biotin</keyword>
<dbReference type="Gene3D" id="2.30.30.100">
    <property type="match status" value="1"/>
</dbReference>
<keyword evidence="3" id="KW-0067">ATP-binding</keyword>
<protein>
    <recommendedName>
        <fullName evidence="5">biotin--[biotin carboxyl-carrier protein] ligase</fullName>
        <ecNumber evidence="5">6.3.4.15</ecNumber>
    </recommendedName>
</protein>
<proteinExistence type="predicted"/>
<dbReference type="GO" id="GO:0016740">
    <property type="term" value="F:transferase activity"/>
    <property type="evidence" value="ECO:0007669"/>
    <property type="project" value="UniProtKB-ARBA"/>
</dbReference>
<dbReference type="PANTHER" id="PTHR12835">
    <property type="entry name" value="BIOTIN PROTEIN LIGASE"/>
    <property type="match status" value="1"/>
</dbReference>
<dbReference type="PANTHER" id="PTHR12835:SF5">
    <property type="entry name" value="BIOTIN--PROTEIN LIGASE"/>
    <property type="match status" value="1"/>
</dbReference>
<dbReference type="Gene3D" id="3.30.930.10">
    <property type="entry name" value="Bira Bifunctional Protein, Domain 2"/>
    <property type="match status" value="1"/>
</dbReference>
<organism evidence="7 8">
    <name type="scientific">Pilibacter termitis</name>
    <dbReference type="NCBI Taxonomy" id="263852"/>
    <lineage>
        <taxon>Bacteria</taxon>
        <taxon>Bacillati</taxon>
        <taxon>Bacillota</taxon>
        <taxon>Bacilli</taxon>
        <taxon>Lactobacillales</taxon>
        <taxon>Enterococcaceae</taxon>
        <taxon>Pilibacter</taxon>
    </lineage>
</organism>
<dbReference type="EC" id="6.3.4.15" evidence="5"/>
<dbReference type="AlphaFoldDB" id="A0A1T4LJJ0"/>
<dbReference type="InterPro" id="IPR003142">
    <property type="entry name" value="BPL_C"/>
</dbReference>
<dbReference type="CDD" id="cd16442">
    <property type="entry name" value="BPL"/>
    <property type="match status" value="1"/>
</dbReference>
<dbReference type="Pfam" id="PF02237">
    <property type="entry name" value="BPL_C"/>
    <property type="match status" value="1"/>
</dbReference>
<name>A0A1T4LJJ0_9ENTE</name>
<evidence type="ECO:0000256" key="2">
    <source>
        <dbReference type="ARBA" id="ARBA00022741"/>
    </source>
</evidence>
<dbReference type="STRING" id="263852.SAMN02745116_00676"/>
<dbReference type="GO" id="GO:0005737">
    <property type="term" value="C:cytoplasm"/>
    <property type="evidence" value="ECO:0007669"/>
    <property type="project" value="TreeGrafter"/>
</dbReference>
<dbReference type="InterPro" id="IPR004143">
    <property type="entry name" value="BPL_LPL_catalytic"/>
</dbReference>
<dbReference type="InterPro" id="IPR045864">
    <property type="entry name" value="aa-tRNA-synth_II/BPL/LPL"/>
</dbReference>
<gene>
    <name evidence="7" type="ORF">SAMN02745116_00676</name>
</gene>
<evidence type="ECO:0000256" key="3">
    <source>
        <dbReference type="ARBA" id="ARBA00022840"/>
    </source>
</evidence>
<reference evidence="7 8" key="1">
    <citation type="submission" date="2017-02" db="EMBL/GenBank/DDBJ databases">
        <authorList>
            <person name="Peterson S.W."/>
        </authorList>
    </citation>
    <scope>NUCLEOTIDE SEQUENCE [LARGE SCALE GENOMIC DNA]</scope>
    <source>
        <strain evidence="7 8">ATCC BAA-1030</strain>
    </source>
</reference>
<dbReference type="Proteomes" id="UP000190328">
    <property type="component" value="Unassembled WGS sequence"/>
</dbReference>
<evidence type="ECO:0000256" key="5">
    <source>
        <dbReference type="ARBA" id="ARBA00024227"/>
    </source>
</evidence>